<name>A0A1U7Q3K2_MESAU</name>
<dbReference type="Pfam" id="PF00056">
    <property type="entry name" value="Ldh_1_N"/>
    <property type="match status" value="1"/>
</dbReference>
<dbReference type="Proteomes" id="UP000886700">
    <property type="component" value="Unplaced"/>
</dbReference>
<gene>
    <name evidence="12" type="primary">LOC101831021</name>
</gene>
<dbReference type="InterPro" id="IPR018177">
    <property type="entry name" value="L-lactate_DH_AS"/>
</dbReference>
<evidence type="ECO:0000256" key="7">
    <source>
        <dbReference type="PIRSR" id="PIRSR000102-3"/>
    </source>
</evidence>
<dbReference type="NCBIfam" id="TIGR01771">
    <property type="entry name" value="L-LDH-NAD"/>
    <property type="match status" value="1"/>
</dbReference>
<dbReference type="OrthoDB" id="5405561at2759"/>
<comment type="similarity">
    <text evidence="2">Belongs to the LDH/MDH superfamily. LDH family.</text>
</comment>
<keyword evidence="11" id="KW-1185">Reference proteome</keyword>
<sequence>MAWATGILRASKRVGAAGVDIGNLNIALRPSRVLSVPLNRAWWRVTPTSTMATVKGEFIQSFSSEKPVLRNKVSIIGTGSVGMACAISIVAKGLADELALVDSNEDKMMGETMDLQHGSVFMKMPNIVCSKDFHVTANSEVVVITAGVRQVKDETRLNLVQRNVAIFKVMIADIIKHSPRCKMIIVSNPVDILTYVTWKLSGFPKNRIIGSGCNIDTARFRYMLGERLGIHSESCHGWVLGEHGDSSVPVWSGVNIAGMPLKEVNSAIGTSRDPEQWGNVHKEVIASAYNIIKMKGYTSWAIGLSVADIAESILKNLRKTHPVSTKIKGLYGIKHEVFLSVPCILGENGISDIIKVKLSPVEEAQMVKSAETLWKIQKDIKF</sequence>
<dbReference type="FunFam" id="3.90.110.10:FF:000003">
    <property type="entry name" value="L-lactate dehydrogenase A chain"/>
    <property type="match status" value="1"/>
</dbReference>
<organism evidence="11 12">
    <name type="scientific">Mesocricetus auratus</name>
    <name type="common">Golden hamster</name>
    <dbReference type="NCBI Taxonomy" id="10036"/>
    <lineage>
        <taxon>Eukaryota</taxon>
        <taxon>Metazoa</taxon>
        <taxon>Chordata</taxon>
        <taxon>Craniata</taxon>
        <taxon>Vertebrata</taxon>
        <taxon>Euteleostomi</taxon>
        <taxon>Mammalia</taxon>
        <taxon>Eutheria</taxon>
        <taxon>Euarchontoglires</taxon>
        <taxon>Glires</taxon>
        <taxon>Rodentia</taxon>
        <taxon>Myomorpha</taxon>
        <taxon>Muroidea</taxon>
        <taxon>Cricetidae</taxon>
        <taxon>Cricetinae</taxon>
        <taxon>Mesocricetus</taxon>
    </lineage>
</organism>
<evidence type="ECO:0000313" key="12">
    <source>
        <dbReference type="RefSeq" id="XP_005065968.1"/>
    </source>
</evidence>
<dbReference type="GO" id="GO:0006089">
    <property type="term" value="P:lactate metabolic process"/>
    <property type="evidence" value="ECO:0007669"/>
    <property type="project" value="UniProtKB-ARBA"/>
</dbReference>
<dbReference type="InterPro" id="IPR036291">
    <property type="entry name" value="NAD(P)-bd_dom_sf"/>
</dbReference>
<comment type="pathway">
    <text evidence="1 8">Fermentation; pyruvate fermentation to lactate; (S)-lactate from pyruvate: step 1/1.</text>
</comment>
<feature type="domain" description="Lactate/malate dehydrogenase C-terminal" evidence="10">
    <location>
        <begin position="215"/>
        <end position="379"/>
    </location>
</feature>
<dbReference type="SUPFAM" id="SSF51735">
    <property type="entry name" value="NAD(P)-binding Rossmann-fold domains"/>
    <property type="match status" value="1"/>
</dbReference>
<dbReference type="Gene3D" id="3.40.50.720">
    <property type="entry name" value="NAD(P)-binding Rossmann-like Domain"/>
    <property type="match status" value="1"/>
</dbReference>
<dbReference type="InterPro" id="IPR015955">
    <property type="entry name" value="Lactate_DH/Glyco_Ohase_4_C"/>
</dbReference>
<evidence type="ECO:0000259" key="9">
    <source>
        <dbReference type="Pfam" id="PF00056"/>
    </source>
</evidence>
<dbReference type="PRINTS" id="PR00086">
    <property type="entry name" value="LLDHDRGNASE"/>
</dbReference>
<evidence type="ECO:0000256" key="4">
    <source>
        <dbReference type="ARBA" id="ARBA00023002"/>
    </source>
</evidence>
<dbReference type="PIRSF" id="PIRSF000102">
    <property type="entry name" value="Lac_mal_DH"/>
    <property type="match status" value="1"/>
</dbReference>
<feature type="binding site" evidence="7">
    <location>
        <begin position="77"/>
        <end position="82"/>
    </location>
    <ligand>
        <name>NAD(+)</name>
        <dbReference type="ChEBI" id="CHEBI:57540"/>
    </ligand>
</feature>
<comment type="catalytic activity">
    <reaction evidence="8">
        <text>(S)-lactate + NAD(+) = pyruvate + NADH + H(+)</text>
        <dbReference type="Rhea" id="RHEA:23444"/>
        <dbReference type="ChEBI" id="CHEBI:15361"/>
        <dbReference type="ChEBI" id="CHEBI:15378"/>
        <dbReference type="ChEBI" id="CHEBI:16651"/>
        <dbReference type="ChEBI" id="CHEBI:57540"/>
        <dbReference type="ChEBI" id="CHEBI:57945"/>
        <dbReference type="EC" id="1.1.1.27"/>
    </reaction>
</comment>
<feature type="active site" description="Proton acceptor" evidence="6">
    <location>
        <position position="243"/>
    </location>
</feature>
<dbReference type="InterPro" id="IPR022383">
    <property type="entry name" value="Lactate/malate_DH_C"/>
</dbReference>
<dbReference type="PANTHER" id="PTHR43128:SF8">
    <property type="entry name" value="L-LACTATE DEHYDROGENASE A-LIKE 6B"/>
    <property type="match status" value="1"/>
</dbReference>
<protein>
    <recommendedName>
        <fullName evidence="3 8">L-lactate dehydrogenase</fullName>
        <ecNumber evidence="3 8">1.1.1.27</ecNumber>
    </recommendedName>
</protein>
<keyword evidence="4 8" id="KW-0560">Oxidoreductase</keyword>
<evidence type="ECO:0000256" key="5">
    <source>
        <dbReference type="ARBA" id="ARBA00023027"/>
    </source>
</evidence>
<dbReference type="InterPro" id="IPR001236">
    <property type="entry name" value="Lactate/malate_DH_N"/>
</dbReference>
<evidence type="ECO:0000256" key="8">
    <source>
        <dbReference type="RuleBase" id="RU000496"/>
    </source>
</evidence>
<dbReference type="HAMAP" id="MF_00488">
    <property type="entry name" value="Lactate_dehydrog"/>
    <property type="match status" value="1"/>
</dbReference>
<reference evidence="12" key="1">
    <citation type="submission" date="2025-08" db="UniProtKB">
        <authorList>
            <consortium name="RefSeq"/>
        </authorList>
    </citation>
    <scope>IDENTIFICATION</scope>
    <source>
        <tissue evidence="12">Liver</tissue>
    </source>
</reference>
<evidence type="ECO:0000256" key="3">
    <source>
        <dbReference type="ARBA" id="ARBA00012967"/>
    </source>
</evidence>
<dbReference type="KEGG" id="maua:101831021"/>
<dbReference type="PROSITE" id="PS00064">
    <property type="entry name" value="L_LDH"/>
    <property type="match status" value="1"/>
</dbReference>
<evidence type="ECO:0000256" key="6">
    <source>
        <dbReference type="PIRSR" id="PIRSR000102-1"/>
    </source>
</evidence>
<dbReference type="RefSeq" id="XP_005065968.1">
    <property type="nucleotide sequence ID" value="XM_005065911.4"/>
</dbReference>
<dbReference type="GO" id="GO:0005737">
    <property type="term" value="C:cytoplasm"/>
    <property type="evidence" value="ECO:0007669"/>
    <property type="project" value="InterPro"/>
</dbReference>
<dbReference type="FunFam" id="3.40.50.720:FF:000029">
    <property type="entry name" value="L-lactate dehydrogenase A chain"/>
    <property type="match status" value="1"/>
</dbReference>
<evidence type="ECO:0000313" key="11">
    <source>
        <dbReference type="Proteomes" id="UP000886700"/>
    </source>
</evidence>
<dbReference type="PANTHER" id="PTHR43128">
    <property type="entry name" value="L-2-HYDROXYCARBOXYLATE DEHYDROGENASE (NAD(P)(+))"/>
    <property type="match status" value="1"/>
</dbReference>
<dbReference type="InterPro" id="IPR011304">
    <property type="entry name" value="L-lactate_DH"/>
</dbReference>
<dbReference type="GO" id="GO:0004459">
    <property type="term" value="F:L-lactate dehydrogenase (NAD+) activity"/>
    <property type="evidence" value="ECO:0007669"/>
    <property type="project" value="UniProtKB-EC"/>
</dbReference>
<dbReference type="CDD" id="cd05293">
    <property type="entry name" value="LDH_1"/>
    <property type="match status" value="1"/>
</dbReference>
<accession>A0A1U7Q3K2</accession>
<feature type="domain" description="Lactate/malate dehydrogenase N-terminal" evidence="9">
    <location>
        <begin position="72"/>
        <end position="210"/>
    </location>
</feature>
<dbReference type="UniPathway" id="UPA00554">
    <property type="reaction ID" value="UER00611"/>
</dbReference>
<dbReference type="SUPFAM" id="SSF56327">
    <property type="entry name" value="LDH C-terminal domain-like"/>
    <property type="match status" value="1"/>
</dbReference>
<dbReference type="eggNOG" id="KOG1495">
    <property type="taxonomic scope" value="Eukaryota"/>
</dbReference>
<evidence type="ECO:0000256" key="1">
    <source>
        <dbReference type="ARBA" id="ARBA00004843"/>
    </source>
</evidence>
<dbReference type="EC" id="1.1.1.27" evidence="3 8"/>
<proteinExistence type="inferred from homology"/>
<feature type="binding site" evidence="7">
    <location>
        <position position="163"/>
    </location>
    <ligand>
        <name>NAD(+)</name>
        <dbReference type="ChEBI" id="CHEBI:57540"/>
    </ligand>
</feature>
<keyword evidence="5 7" id="KW-0520">NAD</keyword>
<dbReference type="InterPro" id="IPR001557">
    <property type="entry name" value="L-lactate/malate_DH"/>
</dbReference>
<dbReference type="Pfam" id="PF02866">
    <property type="entry name" value="Ldh_1_C"/>
    <property type="match status" value="1"/>
</dbReference>
<dbReference type="Gene3D" id="3.90.110.10">
    <property type="entry name" value="Lactate dehydrogenase/glycoside hydrolase, family 4, C-terminal"/>
    <property type="match status" value="1"/>
</dbReference>
<evidence type="ECO:0000256" key="2">
    <source>
        <dbReference type="ARBA" id="ARBA00006054"/>
    </source>
</evidence>
<feature type="binding site" evidence="7">
    <location>
        <position position="102"/>
    </location>
    <ligand>
        <name>NAD(+)</name>
        <dbReference type="ChEBI" id="CHEBI:57540"/>
    </ligand>
</feature>
<evidence type="ECO:0000259" key="10">
    <source>
        <dbReference type="Pfam" id="PF02866"/>
    </source>
</evidence>
<dbReference type="AlphaFoldDB" id="A0A1U7Q3K2"/>
<feature type="binding site" evidence="7">
    <location>
        <begin position="186"/>
        <end position="188"/>
    </location>
    <ligand>
        <name>NAD(+)</name>
        <dbReference type="ChEBI" id="CHEBI:57540"/>
    </ligand>
</feature>